<gene>
    <name evidence="4" type="ORF">JF886_04175</name>
</gene>
<dbReference type="RefSeq" id="WP_337309947.1">
    <property type="nucleotide sequence ID" value="NZ_JAEKNS010000048.1"/>
</dbReference>
<accession>A0A934N590</accession>
<protein>
    <submittedName>
        <fullName evidence="4">PaaI family thioesterase</fullName>
    </submittedName>
</protein>
<dbReference type="AlphaFoldDB" id="A0A934N590"/>
<dbReference type="GO" id="GO:0061522">
    <property type="term" value="F:1,4-dihydroxy-2-naphthoyl-CoA thioesterase activity"/>
    <property type="evidence" value="ECO:0007669"/>
    <property type="project" value="TreeGrafter"/>
</dbReference>
<evidence type="ECO:0000313" key="5">
    <source>
        <dbReference type="Proteomes" id="UP000606991"/>
    </source>
</evidence>
<dbReference type="Proteomes" id="UP000606991">
    <property type="component" value="Unassembled WGS sequence"/>
</dbReference>
<dbReference type="InterPro" id="IPR029069">
    <property type="entry name" value="HotDog_dom_sf"/>
</dbReference>
<evidence type="ECO:0000256" key="2">
    <source>
        <dbReference type="ARBA" id="ARBA00022801"/>
    </source>
</evidence>
<keyword evidence="2" id="KW-0378">Hydrolase</keyword>
<dbReference type="PANTHER" id="PTHR43240:SF5">
    <property type="entry name" value="1,4-DIHYDROXY-2-NAPHTHOYL-COA THIOESTERASE 1"/>
    <property type="match status" value="1"/>
</dbReference>
<evidence type="ECO:0000259" key="3">
    <source>
        <dbReference type="Pfam" id="PF03061"/>
    </source>
</evidence>
<dbReference type="CDD" id="cd03443">
    <property type="entry name" value="PaaI_thioesterase"/>
    <property type="match status" value="1"/>
</dbReference>
<organism evidence="4 5">
    <name type="scientific">Candidatus Aeolococcus gillhamiae</name>
    <dbReference type="NCBI Taxonomy" id="3127015"/>
    <lineage>
        <taxon>Bacteria</taxon>
        <taxon>Bacillati</taxon>
        <taxon>Candidatus Dormiibacterota</taxon>
        <taxon>Candidatus Dormibacteria</taxon>
        <taxon>Candidatus Aeolococcales</taxon>
        <taxon>Candidatus Aeolococcaceae</taxon>
        <taxon>Candidatus Aeolococcus</taxon>
    </lineage>
</organism>
<name>A0A934N590_9BACT</name>
<comment type="caution">
    <text evidence="4">The sequence shown here is derived from an EMBL/GenBank/DDBJ whole genome shotgun (WGS) entry which is preliminary data.</text>
</comment>
<dbReference type="NCBIfam" id="TIGR00369">
    <property type="entry name" value="unchar_dom_1"/>
    <property type="match status" value="1"/>
</dbReference>
<feature type="domain" description="Thioesterase" evidence="3">
    <location>
        <begin position="37"/>
        <end position="113"/>
    </location>
</feature>
<dbReference type="PANTHER" id="PTHR43240">
    <property type="entry name" value="1,4-DIHYDROXY-2-NAPHTHOYL-COA THIOESTERASE 1"/>
    <property type="match status" value="1"/>
</dbReference>
<evidence type="ECO:0000256" key="1">
    <source>
        <dbReference type="ARBA" id="ARBA00008324"/>
    </source>
</evidence>
<dbReference type="Gene3D" id="3.10.129.10">
    <property type="entry name" value="Hotdog Thioesterase"/>
    <property type="match status" value="1"/>
</dbReference>
<proteinExistence type="inferred from homology"/>
<comment type="similarity">
    <text evidence="1">Belongs to the thioesterase PaaI family.</text>
</comment>
<dbReference type="Pfam" id="PF03061">
    <property type="entry name" value="4HBT"/>
    <property type="match status" value="1"/>
</dbReference>
<reference evidence="4 5" key="1">
    <citation type="submission" date="2020-10" db="EMBL/GenBank/DDBJ databases">
        <title>Ca. Dormibacterota MAGs.</title>
        <authorList>
            <person name="Montgomery K."/>
        </authorList>
    </citation>
    <scope>NUCLEOTIDE SEQUENCE [LARGE SCALE GENOMIC DNA]</scope>
    <source>
        <strain evidence="4">SC8812_S17_18</strain>
    </source>
</reference>
<dbReference type="GO" id="GO:0005829">
    <property type="term" value="C:cytosol"/>
    <property type="evidence" value="ECO:0007669"/>
    <property type="project" value="TreeGrafter"/>
</dbReference>
<dbReference type="SUPFAM" id="SSF54637">
    <property type="entry name" value="Thioesterase/thiol ester dehydrase-isomerase"/>
    <property type="match status" value="1"/>
</dbReference>
<sequence length="128" mass="13741">MLGTSEFLELLGCHFDEVGAARVTGWFEVGSQHHQPFGILHGGVLSSVVETFASIGAWIAIRDSGRAAVGVANATDFLRSTVAGRLDVVATAVYQGRTQQLWDVVIARADDGKDVARGRVRLQNVEPH</sequence>
<dbReference type="InterPro" id="IPR006683">
    <property type="entry name" value="Thioestr_dom"/>
</dbReference>
<evidence type="ECO:0000313" key="4">
    <source>
        <dbReference type="EMBL" id="MBJ7594049.1"/>
    </source>
</evidence>
<dbReference type="InterPro" id="IPR003736">
    <property type="entry name" value="PAAI_dom"/>
</dbReference>
<dbReference type="EMBL" id="JAEKNS010000048">
    <property type="protein sequence ID" value="MBJ7594049.1"/>
    <property type="molecule type" value="Genomic_DNA"/>
</dbReference>